<dbReference type="InterPro" id="IPR020103">
    <property type="entry name" value="PsdUridine_synth_cat_dom_sf"/>
</dbReference>
<sequence>MTDEPEEVDQHLSEEQEEELYEHHKVKVDPGQFIVRIDKYLMDRLPNTSRNRIQNSAKNGFIIVNGQKVKQNYKVKPNDEISLVLPFPAQELDLIPENIPLEIPYEDDDLLVVNKPDDMVVHPGLGNYRGTLVNALVYHIDNLPHRTQDYYGRPGLVHRLDKHTTGLVVVAKTEYALNHLAKQFFDRTTERRYWALVWGDVKEDGTVTGHIGRSLKNRKMFVVYPEGDHGKHAVTHYKVLERFGLVTLVECKLETGRTHQIRVHMKHIGHTLFHDLEYGGDAILKGTTHNKYKTFIENCFDLTKGQALHAKTLGFEHPTRKEYMRFDSELPAGFQQLLEKWRNYTKSAGDLSEE</sequence>
<dbReference type="InterPro" id="IPR006145">
    <property type="entry name" value="PsdUridine_synth_RsuA/RluA"/>
</dbReference>
<dbReference type="PANTHER" id="PTHR21600">
    <property type="entry name" value="MITOCHONDRIAL RNA PSEUDOURIDINE SYNTHASE"/>
    <property type="match status" value="1"/>
</dbReference>
<gene>
    <name evidence="9" type="ORF">H9Y05_00435</name>
</gene>
<dbReference type="CDD" id="cd00165">
    <property type="entry name" value="S4"/>
    <property type="match status" value="1"/>
</dbReference>
<feature type="active site" evidence="4">
    <location>
        <position position="161"/>
    </location>
</feature>
<protein>
    <recommendedName>
        <fullName evidence="6">Pseudouridine synthase</fullName>
        <ecNumber evidence="6">5.4.99.-</ecNumber>
    </recommendedName>
</protein>
<evidence type="ECO:0000259" key="8">
    <source>
        <dbReference type="SMART" id="SM00363"/>
    </source>
</evidence>
<dbReference type="PANTHER" id="PTHR21600:SF44">
    <property type="entry name" value="RIBOSOMAL LARGE SUBUNIT PSEUDOURIDINE SYNTHASE D"/>
    <property type="match status" value="1"/>
</dbReference>
<dbReference type="InterPro" id="IPR036986">
    <property type="entry name" value="S4_RNA-bd_sf"/>
</dbReference>
<dbReference type="SMART" id="SM00363">
    <property type="entry name" value="S4"/>
    <property type="match status" value="1"/>
</dbReference>
<evidence type="ECO:0000256" key="6">
    <source>
        <dbReference type="RuleBase" id="RU362028"/>
    </source>
</evidence>
<evidence type="ECO:0000313" key="10">
    <source>
        <dbReference type="Proteomes" id="UP000652681"/>
    </source>
</evidence>
<dbReference type="GO" id="GO:0000455">
    <property type="term" value="P:enzyme-directed rRNA pseudouridine synthesis"/>
    <property type="evidence" value="ECO:0007669"/>
    <property type="project" value="UniProtKB-ARBA"/>
</dbReference>
<dbReference type="Pfam" id="PF01479">
    <property type="entry name" value="S4"/>
    <property type="match status" value="1"/>
</dbReference>
<dbReference type="Gene3D" id="3.10.290.10">
    <property type="entry name" value="RNA-binding S4 domain"/>
    <property type="match status" value="1"/>
</dbReference>
<evidence type="ECO:0000256" key="7">
    <source>
        <dbReference type="SAM" id="MobiDB-lite"/>
    </source>
</evidence>
<dbReference type="SUPFAM" id="SSF55120">
    <property type="entry name" value="Pseudouridine synthase"/>
    <property type="match status" value="1"/>
</dbReference>
<dbReference type="SUPFAM" id="SSF55174">
    <property type="entry name" value="Alpha-L RNA-binding motif"/>
    <property type="match status" value="1"/>
</dbReference>
<dbReference type="EC" id="5.4.99.-" evidence="6"/>
<name>A0A8J6U1C8_9FLAO</name>
<evidence type="ECO:0000256" key="5">
    <source>
        <dbReference type="PROSITE-ProRule" id="PRU00182"/>
    </source>
</evidence>
<dbReference type="AlphaFoldDB" id="A0A8J6U1C8"/>
<dbReference type="PROSITE" id="PS50889">
    <property type="entry name" value="S4"/>
    <property type="match status" value="1"/>
</dbReference>
<evidence type="ECO:0000256" key="3">
    <source>
        <dbReference type="ARBA" id="ARBA00023235"/>
    </source>
</evidence>
<evidence type="ECO:0000256" key="2">
    <source>
        <dbReference type="ARBA" id="ARBA00022884"/>
    </source>
</evidence>
<dbReference type="EMBL" id="JACVEL010000001">
    <property type="protein sequence ID" value="MBC9810930.1"/>
    <property type="molecule type" value="Genomic_DNA"/>
</dbReference>
<feature type="domain" description="RNA-binding S4" evidence="8">
    <location>
        <begin position="35"/>
        <end position="100"/>
    </location>
</feature>
<comment type="catalytic activity">
    <reaction evidence="6">
        <text>a uridine in RNA = a pseudouridine in RNA</text>
        <dbReference type="Rhea" id="RHEA:48348"/>
        <dbReference type="Rhea" id="RHEA-COMP:12068"/>
        <dbReference type="Rhea" id="RHEA-COMP:12069"/>
        <dbReference type="ChEBI" id="CHEBI:65314"/>
        <dbReference type="ChEBI" id="CHEBI:65315"/>
    </reaction>
</comment>
<dbReference type="Pfam" id="PF00849">
    <property type="entry name" value="PseudoU_synth_2"/>
    <property type="match status" value="1"/>
</dbReference>
<comment type="similarity">
    <text evidence="1 6">Belongs to the pseudouridine synthase RluA family.</text>
</comment>
<keyword evidence="3 6" id="KW-0413">Isomerase</keyword>
<dbReference type="FunFam" id="3.30.2350.10:FF:000006">
    <property type="entry name" value="Pseudouridine synthase"/>
    <property type="match status" value="1"/>
</dbReference>
<dbReference type="InterPro" id="IPR006224">
    <property type="entry name" value="PsdUridine_synth_RluA-like_CS"/>
</dbReference>
<keyword evidence="2 5" id="KW-0694">RNA-binding</keyword>
<reference evidence="9" key="1">
    <citation type="submission" date="2020-09" db="EMBL/GenBank/DDBJ databases">
        <title>Taishania pollutisoli gen. nov., sp. nov., Isolated from Tetrabromobisphenol A-Contaminated Soil.</title>
        <authorList>
            <person name="Chen Q."/>
        </authorList>
    </citation>
    <scope>NUCLEOTIDE SEQUENCE</scope>
    <source>
        <strain evidence="9">CZZ-1</strain>
    </source>
</reference>
<organism evidence="9 10">
    <name type="scientific">Taishania pollutisoli</name>
    <dbReference type="NCBI Taxonomy" id="2766479"/>
    <lineage>
        <taxon>Bacteria</taxon>
        <taxon>Pseudomonadati</taxon>
        <taxon>Bacteroidota</taxon>
        <taxon>Flavobacteriia</taxon>
        <taxon>Flavobacteriales</taxon>
        <taxon>Crocinitomicaceae</taxon>
        <taxon>Taishania</taxon>
    </lineage>
</organism>
<feature type="region of interest" description="Disordered" evidence="7">
    <location>
        <begin position="1"/>
        <end position="23"/>
    </location>
</feature>
<dbReference type="PROSITE" id="PS01129">
    <property type="entry name" value="PSI_RLU"/>
    <property type="match status" value="1"/>
</dbReference>
<dbReference type="InterPro" id="IPR002942">
    <property type="entry name" value="S4_RNA-bd"/>
</dbReference>
<proteinExistence type="inferred from homology"/>
<dbReference type="Proteomes" id="UP000652681">
    <property type="component" value="Unassembled WGS sequence"/>
</dbReference>
<evidence type="ECO:0000256" key="1">
    <source>
        <dbReference type="ARBA" id="ARBA00010876"/>
    </source>
</evidence>
<evidence type="ECO:0000256" key="4">
    <source>
        <dbReference type="PIRSR" id="PIRSR606225-1"/>
    </source>
</evidence>
<keyword evidence="10" id="KW-1185">Reference proteome</keyword>
<dbReference type="NCBIfam" id="TIGR00005">
    <property type="entry name" value="rluA_subfam"/>
    <property type="match status" value="1"/>
</dbReference>
<dbReference type="GO" id="GO:0003723">
    <property type="term" value="F:RNA binding"/>
    <property type="evidence" value="ECO:0007669"/>
    <property type="project" value="UniProtKB-KW"/>
</dbReference>
<comment type="function">
    <text evidence="6">Responsible for synthesis of pseudouridine from uracil.</text>
</comment>
<accession>A0A8J6U1C8</accession>
<dbReference type="Gene3D" id="3.30.2350.10">
    <property type="entry name" value="Pseudouridine synthase"/>
    <property type="match status" value="1"/>
</dbReference>
<dbReference type="GO" id="GO:0120159">
    <property type="term" value="F:rRNA pseudouridine synthase activity"/>
    <property type="evidence" value="ECO:0007669"/>
    <property type="project" value="UniProtKB-ARBA"/>
</dbReference>
<evidence type="ECO:0000313" key="9">
    <source>
        <dbReference type="EMBL" id="MBC9810930.1"/>
    </source>
</evidence>
<dbReference type="InterPro" id="IPR050188">
    <property type="entry name" value="RluA_PseudoU_synthase"/>
</dbReference>
<comment type="caution">
    <text evidence="9">The sequence shown here is derived from an EMBL/GenBank/DDBJ whole genome shotgun (WGS) entry which is preliminary data.</text>
</comment>
<dbReference type="CDD" id="cd02869">
    <property type="entry name" value="PseudoU_synth_RluA_like"/>
    <property type="match status" value="1"/>
</dbReference>
<dbReference type="InterPro" id="IPR006225">
    <property type="entry name" value="PsdUridine_synth_RluC/D"/>
</dbReference>